<dbReference type="InterPro" id="IPR043502">
    <property type="entry name" value="DNA/RNA_pol_sf"/>
</dbReference>
<sequence>MESAMSQHTKQVYTNIQTSTSAYTQIITRFNFNEIRKDPNVLCVKTTLATAKFLIAIALSRHLMPNSIRLVSIPPDQCPPGTEALAKTWVCFIDYAKTYNKPIQKFKDNSRVGNQILPTVSYRCSLQQGCPLSPMLFNMYINDIFGGVDGVYVPALDDSVVLAEYSDKLQIALDVITKWSDIHKMPINAGKCIVIPVNYTWKYNRTIKNNKQKISNAMYGSYNFLKNQKILSAIRLKVLHSALIPIGTYGGELFGMSKFCIKPIQIIADRALREISGVNTATAIRRLWDTIN</sequence>
<organism evidence="2 3">
    <name type="scientific">Smittium simulii</name>
    <dbReference type="NCBI Taxonomy" id="133385"/>
    <lineage>
        <taxon>Eukaryota</taxon>
        <taxon>Fungi</taxon>
        <taxon>Fungi incertae sedis</taxon>
        <taxon>Zoopagomycota</taxon>
        <taxon>Kickxellomycotina</taxon>
        <taxon>Harpellomycetes</taxon>
        <taxon>Harpellales</taxon>
        <taxon>Legeriomycetaceae</taxon>
        <taxon>Smittium</taxon>
    </lineage>
</organism>
<reference evidence="2 3" key="1">
    <citation type="journal article" date="2018" name="MBio">
        <title>Comparative Genomics Reveals the Core Gene Toolbox for the Fungus-Insect Symbiosis.</title>
        <authorList>
            <person name="Wang Y."/>
            <person name="Stata M."/>
            <person name="Wang W."/>
            <person name="Stajich J.E."/>
            <person name="White M.M."/>
            <person name="Moncalvo J.M."/>
        </authorList>
    </citation>
    <scope>NUCLEOTIDE SEQUENCE [LARGE SCALE GENOMIC DNA]</scope>
    <source>
        <strain evidence="2 3">SWE-8-4</strain>
    </source>
</reference>
<dbReference type="Pfam" id="PF00078">
    <property type="entry name" value="RVT_1"/>
    <property type="match status" value="1"/>
</dbReference>
<dbReference type="EMBL" id="MBFR01000258">
    <property type="protein sequence ID" value="PVU90418.1"/>
    <property type="molecule type" value="Genomic_DNA"/>
</dbReference>
<protein>
    <recommendedName>
        <fullName evidence="1">Reverse transcriptase domain-containing protein</fullName>
    </recommendedName>
</protein>
<gene>
    <name evidence="2" type="ORF">BB561_004890</name>
</gene>
<feature type="domain" description="Reverse transcriptase" evidence="1">
    <location>
        <begin position="120"/>
        <end position="195"/>
    </location>
</feature>
<proteinExistence type="predicted"/>
<accession>A0A2T9YDH7</accession>
<dbReference type="OrthoDB" id="4842715at2759"/>
<name>A0A2T9YDH7_9FUNG</name>
<evidence type="ECO:0000313" key="2">
    <source>
        <dbReference type="EMBL" id="PVU90418.1"/>
    </source>
</evidence>
<dbReference type="Proteomes" id="UP000245383">
    <property type="component" value="Unassembled WGS sequence"/>
</dbReference>
<dbReference type="STRING" id="133385.A0A2T9YDH7"/>
<dbReference type="AlphaFoldDB" id="A0A2T9YDH7"/>
<keyword evidence="3" id="KW-1185">Reference proteome</keyword>
<dbReference type="InterPro" id="IPR000477">
    <property type="entry name" value="RT_dom"/>
</dbReference>
<dbReference type="SUPFAM" id="SSF56672">
    <property type="entry name" value="DNA/RNA polymerases"/>
    <property type="match status" value="1"/>
</dbReference>
<evidence type="ECO:0000313" key="3">
    <source>
        <dbReference type="Proteomes" id="UP000245383"/>
    </source>
</evidence>
<evidence type="ECO:0000259" key="1">
    <source>
        <dbReference type="Pfam" id="PF00078"/>
    </source>
</evidence>
<comment type="caution">
    <text evidence="2">The sequence shown here is derived from an EMBL/GenBank/DDBJ whole genome shotgun (WGS) entry which is preliminary data.</text>
</comment>